<feature type="compositionally biased region" description="Low complexity" evidence="1">
    <location>
        <begin position="36"/>
        <end position="54"/>
    </location>
</feature>
<keyword evidence="5" id="KW-1185">Reference proteome</keyword>
<reference evidence="4 5" key="1">
    <citation type="journal article" date="2017" name="Int. J. Syst. Evol. Microbiol.">
        <title>Mycoplasma tullyi sp. nov., isolated from penguins of the genus Spheniscus.</title>
        <authorList>
            <person name="Yavari C.A."/>
            <person name="Ramirez A.S."/>
            <person name="Nicholas R.A.J."/>
            <person name="Radford A.D."/>
            <person name="Darby A.C."/>
            <person name="Bradbury J.M."/>
        </authorList>
    </citation>
    <scope>NUCLEOTIDE SEQUENCE [LARGE SCALE GENOMIC DNA]</scope>
    <source>
        <strain evidence="4 5">56A97T</strain>
    </source>
</reference>
<evidence type="ECO:0000313" key="5">
    <source>
        <dbReference type="Proteomes" id="UP000514704"/>
    </source>
</evidence>
<dbReference type="AlphaFoldDB" id="A0A7D7U1W8"/>
<dbReference type="InterPro" id="IPR008692">
    <property type="entry name" value="Hemogglutn_Mycoplasma"/>
</dbReference>
<dbReference type="RefSeq" id="WP_182078556.1">
    <property type="nucleotide sequence ID" value="NZ_CP059674.1"/>
</dbReference>
<keyword evidence="2" id="KW-0732">Signal</keyword>
<feature type="region of interest" description="Disordered" evidence="1">
    <location>
        <begin position="31"/>
        <end position="75"/>
    </location>
</feature>
<evidence type="ECO:0000259" key="3">
    <source>
        <dbReference type="Pfam" id="PF05692"/>
    </source>
</evidence>
<organism evidence="4 5">
    <name type="scientific">Mycoplasma tullyi</name>
    <dbReference type="NCBI Taxonomy" id="1612150"/>
    <lineage>
        <taxon>Bacteria</taxon>
        <taxon>Bacillati</taxon>
        <taxon>Mycoplasmatota</taxon>
        <taxon>Mollicutes</taxon>
        <taxon>Mycoplasmataceae</taxon>
        <taxon>Mycoplasma</taxon>
    </lineage>
</organism>
<dbReference type="Proteomes" id="UP000514704">
    <property type="component" value="Chromosome"/>
</dbReference>
<dbReference type="PROSITE" id="PS51257">
    <property type="entry name" value="PROKAR_LIPOPROTEIN"/>
    <property type="match status" value="1"/>
</dbReference>
<dbReference type="EMBL" id="CP059674">
    <property type="protein sequence ID" value="QMT98269.1"/>
    <property type="molecule type" value="Genomic_DNA"/>
</dbReference>
<proteinExistence type="predicted"/>
<feature type="signal peptide" evidence="2">
    <location>
        <begin position="1"/>
        <end position="24"/>
    </location>
</feature>
<protein>
    <submittedName>
        <fullName evidence="4">FIVAR domain-containing protein</fullName>
    </submittedName>
</protein>
<evidence type="ECO:0000256" key="2">
    <source>
        <dbReference type="SAM" id="SignalP"/>
    </source>
</evidence>
<feature type="domain" description="Haemagglutinin Mycoplasma" evidence="3">
    <location>
        <begin position="250"/>
        <end position="683"/>
    </location>
</feature>
<name>A0A7D7U1W8_9MOLU</name>
<dbReference type="Pfam" id="PF07554">
    <property type="entry name" value="FIVAR"/>
    <property type="match status" value="2"/>
</dbReference>
<dbReference type="KEGG" id="mtuy:H3143_02055"/>
<accession>A0A7D7U1W8</accession>
<evidence type="ECO:0000256" key="1">
    <source>
        <dbReference type="SAM" id="MobiDB-lite"/>
    </source>
</evidence>
<dbReference type="Pfam" id="PF05692">
    <property type="entry name" value="Myco_haema"/>
    <property type="match status" value="1"/>
</dbReference>
<feature type="chain" id="PRO_5028197811" evidence="2">
    <location>
        <begin position="25"/>
        <end position="703"/>
    </location>
</feature>
<evidence type="ECO:0000313" key="4">
    <source>
        <dbReference type="EMBL" id="QMT98269.1"/>
    </source>
</evidence>
<feature type="region of interest" description="Disordered" evidence="1">
    <location>
        <begin position="395"/>
        <end position="430"/>
    </location>
</feature>
<sequence>MQRKNILKFVSLLGVGSFVMLATASCTQAITPVPKSGTTTADPNTTNPSSSSNDRGASDPMSGADTNPAGDQGIIDPSAQQLATAKKSLTDLLDTETNNVASYSDYAKIQKALKSAYDNAKAATDNTDPTLETLQSAEAALKNAIEKAANDKKEFDDAHQPLVTAYNQLKVTLQSKTTTLEGLSENKYSGIKDYVSNAYTIGSDITSRTLDSIEGTVPEIELIKKANDDIMTALTKLPEWKLNADKYNDFKDELLSRSQLSVGNNATNQNQPSTWSYVGYSVDVSGSSGSNTALSNLNLVQRTVWSSSSGLTSPVASPTSTTNVSWIYSLSGDGTKYTITFDYYGPKNAYLYFPYKLVKNADSSSIALQYKLNDASAESVNFQPVQPAPMNVVVNTDASSPSNPQTRATSETPGANEMSSPTTEMNPTPTVDNINVAKLTLTDLKFGSNTIEFSVPTSKVAPMIGNMYITSNPDSQSKIYDQIFGNTSNTNDNTTSVTVDLLKGYSLAAGWSTYIGQFTNLTHANGSSPASPANTPYYLIGYISGPDQRTVSNSVMNRISTPSTTNEHRTLTIYVNAPIDGDYYISGSYIFSSNTNTMRGLKFLRDGDNAVSLTISKQTNWDTLGDFDSSKADNQNGNSGTVMGTKKTLKLKKGLNKIVISGGSSEQDKTNAPYIGNLTFTLMTIANSEMRMTDQNPSASDAR</sequence>
<dbReference type="Gene3D" id="2.60.120.260">
    <property type="entry name" value="Galactose-binding domain-like"/>
    <property type="match status" value="1"/>
</dbReference>
<gene>
    <name evidence="4" type="ORF">H3143_02055</name>
</gene>